<gene>
    <name evidence="2" type="ORF">JTE90_025096</name>
</gene>
<proteinExistence type="predicted"/>
<dbReference type="Proteomes" id="UP000827092">
    <property type="component" value="Unassembled WGS sequence"/>
</dbReference>
<name>A0AAV6TD96_9ARAC</name>
<organism evidence="2 3">
    <name type="scientific">Oedothorax gibbosus</name>
    <dbReference type="NCBI Taxonomy" id="931172"/>
    <lineage>
        <taxon>Eukaryota</taxon>
        <taxon>Metazoa</taxon>
        <taxon>Ecdysozoa</taxon>
        <taxon>Arthropoda</taxon>
        <taxon>Chelicerata</taxon>
        <taxon>Arachnida</taxon>
        <taxon>Araneae</taxon>
        <taxon>Araneomorphae</taxon>
        <taxon>Entelegynae</taxon>
        <taxon>Araneoidea</taxon>
        <taxon>Linyphiidae</taxon>
        <taxon>Erigoninae</taxon>
        <taxon>Oedothorax</taxon>
    </lineage>
</organism>
<evidence type="ECO:0000256" key="1">
    <source>
        <dbReference type="SAM" id="MobiDB-lite"/>
    </source>
</evidence>
<keyword evidence="3" id="KW-1185">Reference proteome</keyword>
<reference evidence="2 3" key="1">
    <citation type="journal article" date="2022" name="Nat. Ecol. Evol.">
        <title>A masculinizing supergene underlies an exaggerated male reproductive morph in a spider.</title>
        <authorList>
            <person name="Hendrickx F."/>
            <person name="De Corte Z."/>
            <person name="Sonet G."/>
            <person name="Van Belleghem S.M."/>
            <person name="Kostlbacher S."/>
            <person name="Vangestel C."/>
        </authorList>
    </citation>
    <scope>NUCLEOTIDE SEQUENCE [LARGE SCALE GENOMIC DNA]</scope>
    <source>
        <strain evidence="2">W744_W776</strain>
    </source>
</reference>
<feature type="region of interest" description="Disordered" evidence="1">
    <location>
        <begin position="111"/>
        <end position="135"/>
    </location>
</feature>
<sequence length="135" mass="14475">MKNTAAEVGPIRDPVPAGGGAPETAAFHWEMAGFSATFGTRKGELCPDRTRARGKLVGVPRFDVKSIVRFGLRRKKSNHLVVVPPEVSPRVAGGLNPHLVKRMIRGPLGAPKRFNHSNFKGEKSALQTKGPGETG</sequence>
<accession>A0AAV6TD96</accession>
<protein>
    <submittedName>
        <fullName evidence="2">Uncharacterized protein</fullName>
    </submittedName>
</protein>
<dbReference type="EMBL" id="JAFNEN010006492">
    <property type="protein sequence ID" value="KAG8155900.1"/>
    <property type="molecule type" value="Genomic_DNA"/>
</dbReference>
<dbReference type="AlphaFoldDB" id="A0AAV6TD96"/>
<evidence type="ECO:0000313" key="3">
    <source>
        <dbReference type="Proteomes" id="UP000827092"/>
    </source>
</evidence>
<feature type="region of interest" description="Disordered" evidence="1">
    <location>
        <begin position="1"/>
        <end position="20"/>
    </location>
</feature>
<comment type="caution">
    <text evidence="2">The sequence shown here is derived from an EMBL/GenBank/DDBJ whole genome shotgun (WGS) entry which is preliminary data.</text>
</comment>
<evidence type="ECO:0000313" key="2">
    <source>
        <dbReference type="EMBL" id="KAG8155900.1"/>
    </source>
</evidence>